<name>A0AA43RG36_9ACTN</name>
<evidence type="ECO:0000256" key="7">
    <source>
        <dbReference type="ARBA" id="ARBA00023014"/>
    </source>
</evidence>
<reference evidence="10" key="1">
    <citation type="submission" date="2023-07" db="EMBL/GenBank/DDBJ databases">
        <title>Between Cages and Wild: Unraveling the Impact of Captivity on Animal Microbiomes and Antimicrobial Resistance.</title>
        <authorList>
            <person name="Schmartz G.P."/>
            <person name="Rehner J."/>
            <person name="Schuff M.J."/>
            <person name="Becker S.L."/>
            <person name="Kravczyk M."/>
            <person name="Gurevich A."/>
            <person name="Francke R."/>
            <person name="Mueller R."/>
            <person name="Keller V."/>
            <person name="Keller A."/>
        </authorList>
    </citation>
    <scope>NUCLEOTIDE SEQUENCE</scope>
    <source>
        <strain evidence="10">S12M_St_49</strain>
    </source>
</reference>
<dbReference type="InterPro" id="IPR020612">
    <property type="entry name" value="Methylthiotransferase_CS"/>
</dbReference>
<comment type="caution">
    <text evidence="10">The sequence shown here is derived from an EMBL/GenBank/DDBJ whole genome shotgun (WGS) entry which is preliminary data.</text>
</comment>
<dbReference type="InterPro" id="IPR007197">
    <property type="entry name" value="rSAM"/>
</dbReference>
<protein>
    <submittedName>
        <fullName evidence="10">MiaB/RimO family radical SAM methylthiotransferase</fullName>
        <ecNumber evidence="10">2.8.4.-</ecNumber>
    </submittedName>
</protein>
<feature type="domain" description="Radical SAM core" evidence="9">
    <location>
        <begin position="111"/>
        <end position="337"/>
    </location>
</feature>
<evidence type="ECO:0000256" key="3">
    <source>
        <dbReference type="ARBA" id="ARBA00022679"/>
    </source>
</evidence>
<dbReference type="SUPFAM" id="SSF102114">
    <property type="entry name" value="Radical SAM enzymes"/>
    <property type="match status" value="1"/>
</dbReference>
<keyword evidence="5" id="KW-0479">Metal-binding</keyword>
<dbReference type="EMBL" id="JAUMVS010000001">
    <property type="protein sequence ID" value="MDO4841090.1"/>
    <property type="molecule type" value="Genomic_DNA"/>
</dbReference>
<dbReference type="InterPro" id="IPR006638">
    <property type="entry name" value="Elp3/MiaA/NifB-like_rSAM"/>
</dbReference>
<feature type="domain" description="MTTase N-terminal" evidence="8">
    <location>
        <begin position="1"/>
        <end position="112"/>
    </location>
</feature>
<evidence type="ECO:0000256" key="2">
    <source>
        <dbReference type="ARBA" id="ARBA00022485"/>
    </source>
</evidence>
<evidence type="ECO:0000259" key="8">
    <source>
        <dbReference type="PROSITE" id="PS51449"/>
    </source>
</evidence>
<dbReference type="GO" id="GO:0035598">
    <property type="term" value="F:tRNA (N(6)-L-threonylcarbamoyladenosine(37)-C(2))-methylthiotransferase activity"/>
    <property type="evidence" value="ECO:0007669"/>
    <property type="project" value="TreeGrafter"/>
</dbReference>
<keyword evidence="2" id="KW-0004">4Fe-4S</keyword>
<evidence type="ECO:0000256" key="1">
    <source>
        <dbReference type="ARBA" id="ARBA00001966"/>
    </source>
</evidence>
<dbReference type="SMART" id="SM00729">
    <property type="entry name" value="Elp3"/>
    <property type="match status" value="1"/>
</dbReference>
<dbReference type="PROSITE" id="PS51449">
    <property type="entry name" value="MTTASE_N"/>
    <property type="match status" value="1"/>
</dbReference>
<keyword evidence="11" id="KW-1185">Reference proteome</keyword>
<dbReference type="Pfam" id="PF04055">
    <property type="entry name" value="Radical_SAM"/>
    <property type="match status" value="1"/>
</dbReference>
<dbReference type="SFLD" id="SFLDS00029">
    <property type="entry name" value="Radical_SAM"/>
    <property type="match status" value="1"/>
</dbReference>
<accession>A0AA43RG36</accession>
<dbReference type="PANTHER" id="PTHR11918">
    <property type="entry name" value="RADICAL SAM PROTEINS"/>
    <property type="match status" value="1"/>
</dbReference>
<dbReference type="CDD" id="cd01335">
    <property type="entry name" value="Radical_SAM"/>
    <property type="match status" value="1"/>
</dbReference>
<sequence length="389" mass="43487">MGFAVLNLGCRVNRAESDLITKKMSETDVLVPLEEADVIFVNTCTVTSTAEKKTRKTVRGVLEKNKQARVVVTGCAAEISHDFYEGLSDRISVVSKFDLIGNAPLPLDFGKNETSRVNVKIQDGCNNECTFCIVHVARGKSISTPKADVLRQCISLDEQGACEIVLTGINLGNYSDPSLASLLEELLEKTNVCRFRISSIEPPEVTDELLHVIKNSEGRVCHHLHMPLQSGSNEILKQMNRHYSADEFRTICNKIYDLMPDFSLSTDIIVGFPGESDGDFDDTLNLSRDVHFSKIHVFPYSKREGTPACYMENQVPDSVKKARAKELRDLNDELRRAEFMKRVGDSELVVTENNNKATTDSFFTIESPLFKTPGKLMNVKLTSDMFCEE</sequence>
<proteinExistence type="predicted"/>
<keyword evidence="7" id="KW-0411">Iron-sulfur</keyword>
<evidence type="ECO:0000259" key="9">
    <source>
        <dbReference type="PROSITE" id="PS51918"/>
    </source>
</evidence>
<evidence type="ECO:0000256" key="6">
    <source>
        <dbReference type="ARBA" id="ARBA00023004"/>
    </source>
</evidence>
<dbReference type="SFLD" id="SFLDG01082">
    <property type="entry name" value="B12-binding_domain_containing"/>
    <property type="match status" value="1"/>
</dbReference>
<dbReference type="EC" id="2.8.4.-" evidence="10"/>
<dbReference type="PROSITE" id="PS01278">
    <property type="entry name" value="MTTASE_RADICAL"/>
    <property type="match status" value="1"/>
</dbReference>
<evidence type="ECO:0000256" key="4">
    <source>
        <dbReference type="ARBA" id="ARBA00022691"/>
    </source>
</evidence>
<evidence type="ECO:0000313" key="11">
    <source>
        <dbReference type="Proteomes" id="UP001168575"/>
    </source>
</evidence>
<keyword evidence="6" id="KW-0408">Iron</keyword>
<dbReference type="Gene3D" id="3.40.50.12160">
    <property type="entry name" value="Methylthiotransferase, N-terminal domain"/>
    <property type="match status" value="1"/>
</dbReference>
<dbReference type="Proteomes" id="UP001168575">
    <property type="component" value="Unassembled WGS sequence"/>
</dbReference>
<keyword evidence="3 10" id="KW-0808">Transferase</keyword>
<dbReference type="NCBIfam" id="TIGR00089">
    <property type="entry name" value="MiaB/RimO family radical SAM methylthiotransferase"/>
    <property type="match status" value="1"/>
</dbReference>
<dbReference type="InterPro" id="IPR038135">
    <property type="entry name" value="Methylthiotransferase_N_sf"/>
</dbReference>
<dbReference type="GO" id="GO:0046872">
    <property type="term" value="F:metal ion binding"/>
    <property type="evidence" value="ECO:0007669"/>
    <property type="project" value="UniProtKB-KW"/>
</dbReference>
<evidence type="ECO:0000256" key="5">
    <source>
        <dbReference type="ARBA" id="ARBA00022723"/>
    </source>
</evidence>
<comment type="cofactor">
    <cofactor evidence="1">
        <name>[4Fe-4S] cluster</name>
        <dbReference type="ChEBI" id="CHEBI:49883"/>
    </cofactor>
</comment>
<dbReference type="InterPro" id="IPR013848">
    <property type="entry name" value="Methylthiotransferase_N"/>
</dbReference>
<organism evidence="10 11">
    <name type="scientific">Phoenicibacter congonensis</name>
    <dbReference type="NCBI Taxonomy" id="1944646"/>
    <lineage>
        <taxon>Bacteria</taxon>
        <taxon>Bacillati</taxon>
        <taxon>Actinomycetota</taxon>
        <taxon>Coriobacteriia</taxon>
        <taxon>Eggerthellales</taxon>
        <taxon>Eggerthellaceae</taxon>
        <taxon>Phoenicibacter</taxon>
    </lineage>
</organism>
<dbReference type="AlphaFoldDB" id="A0AA43RG36"/>
<dbReference type="FunFam" id="3.80.30.20:FF:000001">
    <property type="entry name" value="tRNA-2-methylthio-N(6)-dimethylallyladenosine synthase 2"/>
    <property type="match status" value="1"/>
</dbReference>
<dbReference type="PROSITE" id="PS51918">
    <property type="entry name" value="RADICAL_SAM"/>
    <property type="match status" value="1"/>
</dbReference>
<dbReference type="GO" id="GO:0051539">
    <property type="term" value="F:4 iron, 4 sulfur cluster binding"/>
    <property type="evidence" value="ECO:0007669"/>
    <property type="project" value="UniProtKB-KW"/>
</dbReference>
<dbReference type="Gene3D" id="3.30.750.210">
    <property type="match status" value="1"/>
</dbReference>
<dbReference type="Pfam" id="PF00919">
    <property type="entry name" value="UPF0004"/>
    <property type="match status" value="1"/>
</dbReference>
<keyword evidence="4" id="KW-0949">S-adenosyl-L-methionine</keyword>
<gene>
    <name evidence="10" type="ORF">Q3982_00225</name>
</gene>
<evidence type="ECO:0000313" key="10">
    <source>
        <dbReference type="EMBL" id="MDO4841090.1"/>
    </source>
</evidence>
<dbReference type="InterPro" id="IPR058240">
    <property type="entry name" value="rSAM_sf"/>
</dbReference>
<dbReference type="Gene3D" id="3.30.750.200">
    <property type="match status" value="1"/>
</dbReference>
<dbReference type="PANTHER" id="PTHR11918:SF45">
    <property type="entry name" value="THREONYLCARBAMOYLADENOSINE TRNA METHYLTHIOTRANSFERASE"/>
    <property type="match status" value="1"/>
</dbReference>
<dbReference type="InterPro" id="IPR005839">
    <property type="entry name" value="Methylthiotransferase"/>
</dbReference>